<dbReference type="SFLD" id="SFLDG01129">
    <property type="entry name" value="C1.5:_HAD__Beta-PGM__Phosphata"/>
    <property type="match status" value="1"/>
</dbReference>
<dbReference type="InterPro" id="IPR050155">
    <property type="entry name" value="HAD-like_hydrolase_sf"/>
</dbReference>
<dbReference type="GO" id="GO:0006281">
    <property type="term" value="P:DNA repair"/>
    <property type="evidence" value="ECO:0007669"/>
    <property type="project" value="TreeGrafter"/>
</dbReference>
<evidence type="ECO:0000313" key="2">
    <source>
        <dbReference type="Proteomes" id="UP000243528"/>
    </source>
</evidence>
<comment type="caution">
    <text evidence="1">The sequence shown here is derived from an EMBL/GenBank/DDBJ whole genome shotgun (WGS) entry which is preliminary data.</text>
</comment>
<dbReference type="Gene3D" id="3.40.50.1000">
    <property type="entry name" value="HAD superfamily/HAD-like"/>
    <property type="match status" value="1"/>
</dbReference>
<dbReference type="PANTHER" id="PTHR43434">
    <property type="entry name" value="PHOSPHOGLYCOLATE PHOSPHATASE"/>
    <property type="match status" value="1"/>
</dbReference>
<dbReference type="SFLD" id="SFLDS00003">
    <property type="entry name" value="Haloacid_Dehalogenase"/>
    <property type="match status" value="1"/>
</dbReference>
<dbReference type="AlphaFoldDB" id="A0A2P8E5G5"/>
<dbReference type="InterPro" id="IPR036412">
    <property type="entry name" value="HAD-like_sf"/>
</dbReference>
<dbReference type="RefSeq" id="WP_106536913.1">
    <property type="nucleotide sequence ID" value="NZ_PYGE01000005.1"/>
</dbReference>
<dbReference type="CDD" id="cd01427">
    <property type="entry name" value="HAD_like"/>
    <property type="match status" value="1"/>
</dbReference>
<sequence>MQARAHVVWDWNGTLFDDFDITVRAASAACVEIGAGPVDHDTYRRSFTRPVRSFYERLIGRGLVDDEWHALAEVYHAHYRRLLPNARLRGEAVDVLARLADAGVTQSLLSMSEHDELLEIVGAHGIGETFLVVEGAHPETRAASKHEALRRHVAGLEQYRGMPVRAEDVVLIGDTLDDSEAAASVGAACVLLADGSYDPAHASERGLAVEADLVAAAESGLRLVAAPE</sequence>
<dbReference type="OrthoDB" id="4307245at2"/>
<dbReference type="Gene3D" id="1.10.150.240">
    <property type="entry name" value="Putative phosphatase, domain 2"/>
    <property type="match status" value="1"/>
</dbReference>
<dbReference type="InterPro" id="IPR023214">
    <property type="entry name" value="HAD_sf"/>
</dbReference>
<protein>
    <submittedName>
        <fullName evidence="1">Phosphoglycolate phosphatase-like HAD superfamily hydrolase</fullName>
    </submittedName>
</protein>
<dbReference type="GO" id="GO:0005829">
    <property type="term" value="C:cytosol"/>
    <property type="evidence" value="ECO:0007669"/>
    <property type="project" value="TreeGrafter"/>
</dbReference>
<gene>
    <name evidence="1" type="ORF">CLV30_105186</name>
</gene>
<evidence type="ECO:0000313" key="1">
    <source>
        <dbReference type="EMBL" id="PSL04719.1"/>
    </source>
</evidence>
<reference evidence="1 2" key="1">
    <citation type="submission" date="2018-03" db="EMBL/GenBank/DDBJ databases">
        <title>Genomic Encyclopedia of Archaeal and Bacterial Type Strains, Phase II (KMG-II): from individual species to whole genera.</title>
        <authorList>
            <person name="Goeker M."/>
        </authorList>
    </citation>
    <scope>NUCLEOTIDE SEQUENCE [LARGE SCALE GENOMIC DNA]</scope>
    <source>
        <strain evidence="1 2">DSM 45211</strain>
    </source>
</reference>
<dbReference type="EMBL" id="PYGE01000005">
    <property type="protein sequence ID" value="PSL04719.1"/>
    <property type="molecule type" value="Genomic_DNA"/>
</dbReference>
<dbReference type="InterPro" id="IPR023198">
    <property type="entry name" value="PGP-like_dom2"/>
</dbReference>
<dbReference type="SUPFAM" id="SSF56784">
    <property type="entry name" value="HAD-like"/>
    <property type="match status" value="1"/>
</dbReference>
<proteinExistence type="predicted"/>
<dbReference type="Proteomes" id="UP000243528">
    <property type="component" value="Unassembled WGS sequence"/>
</dbReference>
<dbReference type="PANTHER" id="PTHR43434:SF1">
    <property type="entry name" value="PHOSPHOGLYCOLATE PHOSPHATASE"/>
    <property type="match status" value="1"/>
</dbReference>
<accession>A0A2P8E5G5</accession>
<keyword evidence="1" id="KW-0378">Hydrolase</keyword>
<name>A0A2P8E5G5_9ACTN</name>
<dbReference type="GO" id="GO:0008967">
    <property type="term" value="F:phosphoglycolate phosphatase activity"/>
    <property type="evidence" value="ECO:0007669"/>
    <property type="project" value="TreeGrafter"/>
</dbReference>
<keyword evidence="2" id="KW-1185">Reference proteome</keyword>
<dbReference type="InterPro" id="IPR041492">
    <property type="entry name" value="HAD_2"/>
</dbReference>
<dbReference type="Pfam" id="PF13419">
    <property type="entry name" value="HAD_2"/>
    <property type="match status" value="1"/>
</dbReference>
<organism evidence="1 2">
    <name type="scientific">Haloactinopolyspora alba</name>
    <dbReference type="NCBI Taxonomy" id="648780"/>
    <lineage>
        <taxon>Bacteria</taxon>
        <taxon>Bacillati</taxon>
        <taxon>Actinomycetota</taxon>
        <taxon>Actinomycetes</taxon>
        <taxon>Jiangellales</taxon>
        <taxon>Jiangellaceae</taxon>
        <taxon>Haloactinopolyspora</taxon>
    </lineage>
</organism>